<evidence type="ECO:0000313" key="3">
    <source>
        <dbReference type="Proteomes" id="UP000248926"/>
    </source>
</evidence>
<dbReference type="AlphaFoldDB" id="A0A328PCJ9"/>
<dbReference type="Gene3D" id="3.40.630.30">
    <property type="match status" value="1"/>
</dbReference>
<name>A0A328PCJ9_9GAMM</name>
<evidence type="ECO:0000259" key="1">
    <source>
        <dbReference type="PROSITE" id="PS51186"/>
    </source>
</evidence>
<dbReference type="PROSITE" id="PS51186">
    <property type="entry name" value="GNAT"/>
    <property type="match status" value="1"/>
</dbReference>
<protein>
    <submittedName>
        <fullName evidence="2">GNAT family N-acetyltransferase</fullName>
    </submittedName>
</protein>
<dbReference type="Pfam" id="PF00583">
    <property type="entry name" value="Acetyltransf_1"/>
    <property type="match status" value="1"/>
</dbReference>
<keyword evidence="3" id="KW-1185">Reference proteome</keyword>
<dbReference type="InterPro" id="IPR000182">
    <property type="entry name" value="GNAT_dom"/>
</dbReference>
<dbReference type="SUPFAM" id="SSF55729">
    <property type="entry name" value="Acyl-CoA N-acyltransferases (Nat)"/>
    <property type="match status" value="1"/>
</dbReference>
<keyword evidence="2" id="KW-0808">Transferase</keyword>
<dbReference type="InterPro" id="IPR016181">
    <property type="entry name" value="Acyl_CoA_acyltransferase"/>
</dbReference>
<evidence type="ECO:0000313" key="2">
    <source>
        <dbReference type="EMBL" id="RAO77856.1"/>
    </source>
</evidence>
<feature type="domain" description="N-acetyltransferase" evidence="1">
    <location>
        <begin position="1"/>
        <end position="182"/>
    </location>
</feature>
<gene>
    <name evidence="2" type="ORF">CA260_08420</name>
</gene>
<dbReference type="Proteomes" id="UP000248926">
    <property type="component" value="Unassembled WGS sequence"/>
</dbReference>
<sequence length="205" mass="23683">MTVRVIASMGQGVRPYLDALARLRISVFRDYPYLYDGDMSYEHRYLEAYARSRRSVFVLALDGDEVVGCSTGIPLADEVAAIQQPFVERGMLLNEVFYFGESVLLPAYRGQGIGHRFFDLRESHARHQGGFRWTAFCAVERAPNDPRRPLDHRANDPFWTKRGYRRQDDMFCTLDWTEIDAVEPSAHRLRFWLRPLNADLTNSSA</sequence>
<dbReference type="OrthoDB" id="187903at2"/>
<proteinExistence type="predicted"/>
<dbReference type="CDD" id="cd04301">
    <property type="entry name" value="NAT_SF"/>
    <property type="match status" value="1"/>
</dbReference>
<accession>A0A328PCJ9</accession>
<dbReference type="GO" id="GO:0016747">
    <property type="term" value="F:acyltransferase activity, transferring groups other than amino-acyl groups"/>
    <property type="evidence" value="ECO:0007669"/>
    <property type="project" value="InterPro"/>
</dbReference>
<dbReference type="EMBL" id="NFZS01000001">
    <property type="protein sequence ID" value="RAO77856.1"/>
    <property type="molecule type" value="Genomic_DNA"/>
</dbReference>
<dbReference type="RefSeq" id="WP_111982285.1">
    <property type="nucleotide sequence ID" value="NZ_NFZS01000001.1"/>
</dbReference>
<reference evidence="2 3" key="1">
    <citation type="journal article" date="2018" name="Genet. Mol. Biol.">
        <title>The genome sequence of Dyella jiangningensis FCAV SCS01 from a lignocellulose-decomposing microbial consortium metagenome reveals potential for biotechnological applications.</title>
        <authorList>
            <person name="Desiderato J.G."/>
            <person name="Alvarenga D.O."/>
            <person name="Constancio M.T.L."/>
            <person name="Alves L.M.C."/>
            <person name="Varani A.M."/>
        </authorList>
    </citation>
    <scope>NUCLEOTIDE SEQUENCE [LARGE SCALE GENOMIC DNA]</scope>
    <source>
        <strain evidence="2 3">FCAV SCS01</strain>
    </source>
</reference>
<comment type="caution">
    <text evidence="2">The sequence shown here is derived from an EMBL/GenBank/DDBJ whole genome shotgun (WGS) entry which is preliminary data.</text>
</comment>
<organism evidence="2 3">
    <name type="scientific">Dyella jiangningensis</name>
    <dbReference type="NCBI Taxonomy" id="1379159"/>
    <lineage>
        <taxon>Bacteria</taxon>
        <taxon>Pseudomonadati</taxon>
        <taxon>Pseudomonadota</taxon>
        <taxon>Gammaproteobacteria</taxon>
        <taxon>Lysobacterales</taxon>
        <taxon>Rhodanobacteraceae</taxon>
        <taxon>Dyella</taxon>
    </lineage>
</organism>